<dbReference type="PROSITE" id="PS00874">
    <property type="entry name" value="T2SP_F"/>
    <property type="match status" value="1"/>
</dbReference>
<comment type="function">
    <text evidence="1">Component of the type II secretion system inner membrane complex required for the energy-dependent secretion of extracellular factors such as proteases and toxins from the periplasm.</text>
</comment>
<keyword evidence="9" id="KW-0106">Calcium</keyword>
<dbReference type="InterPro" id="IPR042094">
    <property type="entry name" value="T2SS_GspF_sf"/>
</dbReference>
<keyword evidence="4 14" id="KW-0813">Transport</keyword>
<proteinExistence type="inferred from homology"/>
<evidence type="ECO:0000256" key="3">
    <source>
        <dbReference type="ARBA" id="ARBA00005745"/>
    </source>
</evidence>
<dbReference type="GO" id="GO:0005886">
    <property type="term" value="C:plasma membrane"/>
    <property type="evidence" value="ECO:0007669"/>
    <property type="project" value="UniProtKB-SubCell"/>
</dbReference>
<evidence type="ECO:0000256" key="8">
    <source>
        <dbReference type="ARBA" id="ARBA00022723"/>
    </source>
</evidence>
<accession>A0A369WMC4</accession>
<dbReference type="GO" id="GO:0015628">
    <property type="term" value="P:protein secretion by the type II secretion system"/>
    <property type="evidence" value="ECO:0007669"/>
    <property type="project" value="InterPro"/>
</dbReference>
<evidence type="ECO:0000256" key="7">
    <source>
        <dbReference type="ARBA" id="ARBA00022692"/>
    </source>
</evidence>
<protein>
    <recommendedName>
        <fullName evidence="13">General secretion pathway protein F</fullName>
    </recommendedName>
</protein>
<keyword evidence="10" id="KW-0653">Protein transport</keyword>
<dbReference type="Gene3D" id="1.20.81.30">
    <property type="entry name" value="Type II secretion system (T2SS), domain F"/>
    <property type="match status" value="2"/>
</dbReference>
<organism evidence="17 18">
    <name type="scientific">Motiliproteus coralliicola</name>
    <dbReference type="NCBI Taxonomy" id="2283196"/>
    <lineage>
        <taxon>Bacteria</taxon>
        <taxon>Pseudomonadati</taxon>
        <taxon>Pseudomonadota</taxon>
        <taxon>Gammaproteobacteria</taxon>
        <taxon>Oceanospirillales</taxon>
        <taxon>Oceanospirillaceae</taxon>
        <taxon>Motiliproteus</taxon>
    </lineage>
</organism>
<evidence type="ECO:0000259" key="16">
    <source>
        <dbReference type="Pfam" id="PF00482"/>
    </source>
</evidence>
<evidence type="ECO:0000256" key="13">
    <source>
        <dbReference type="ARBA" id="ARBA00030750"/>
    </source>
</evidence>
<evidence type="ECO:0000256" key="12">
    <source>
        <dbReference type="ARBA" id="ARBA00023136"/>
    </source>
</evidence>
<dbReference type="PANTHER" id="PTHR30012">
    <property type="entry name" value="GENERAL SECRETION PATHWAY PROTEIN"/>
    <property type="match status" value="1"/>
</dbReference>
<evidence type="ECO:0000256" key="5">
    <source>
        <dbReference type="ARBA" id="ARBA00022475"/>
    </source>
</evidence>
<dbReference type="GO" id="GO:0046872">
    <property type="term" value="F:metal ion binding"/>
    <property type="evidence" value="ECO:0007669"/>
    <property type="project" value="UniProtKB-KW"/>
</dbReference>
<dbReference type="InterPro" id="IPR001992">
    <property type="entry name" value="T2SS_GspF/T4SS_PilC_CS"/>
</dbReference>
<feature type="transmembrane region" description="Helical" evidence="15">
    <location>
        <begin position="376"/>
        <end position="397"/>
    </location>
</feature>
<dbReference type="InterPro" id="IPR003004">
    <property type="entry name" value="GspF/PilC"/>
</dbReference>
<feature type="domain" description="Type II secretion system protein GspF" evidence="16">
    <location>
        <begin position="70"/>
        <end position="193"/>
    </location>
</feature>
<comment type="similarity">
    <text evidence="3 14">Belongs to the GSP F family.</text>
</comment>
<evidence type="ECO:0000256" key="6">
    <source>
        <dbReference type="ARBA" id="ARBA00022519"/>
    </source>
</evidence>
<keyword evidence="6" id="KW-0997">Cell inner membrane</keyword>
<evidence type="ECO:0000256" key="2">
    <source>
        <dbReference type="ARBA" id="ARBA00004429"/>
    </source>
</evidence>
<evidence type="ECO:0000256" key="1">
    <source>
        <dbReference type="ARBA" id="ARBA00002684"/>
    </source>
</evidence>
<feature type="transmembrane region" description="Helical" evidence="15">
    <location>
        <begin position="169"/>
        <end position="192"/>
    </location>
</feature>
<dbReference type="PRINTS" id="PR00812">
    <property type="entry name" value="BCTERIALGSPF"/>
</dbReference>
<dbReference type="EMBL" id="QQOH01000002">
    <property type="protein sequence ID" value="RDE22363.1"/>
    <property type="molecule type" value="Genomic_DNA"/>
</dbReference>
<evidence type="ECO:0000256" key="14">
    <source>
        <dbReference type="RuleBase" id="RU003923"/>
    </source>
</evidence>
<keyword evidence="12 15" id="KW-0472">Membrane</keyword>
<dbReference type="NCBIfam" id="TIGR02120">
    <property type="entry name" value="GspF"/>
    <property type="match status" value="1"/>
</dbReference>
<dbReference type="AlphaFoldDB" id="A0A369WMC4"/>
<feature type="domain" description="Type II secretion system protein GspF" evidence="16">
    <location>
        <begin position="273"/>
        <end position="395"/>
    </location>
</feature>
<keyword evidence="7 14" id="KW-0812">Transmembrane</keyword>
<evidence type="ECO:0000256" key="9">
    <source>
        <dbReference type="ARBA" id="ARBA00022837"/>
    </source>
</evidence>
<keyword evidence="8" id="KW-0479">Metal-binding</keyword>
<dbReference type="InterPro" id="IPR018076">
    <property type="entry name" value="T2SS_GspF_dom"/>
</dbReference>
<evidence type="ECO:0000313" key="17">
    <source>
        <dbReference type="EMBL" id="RDE22363.1"/>
    </source>
</evidence>
<dbReference type="RefSeq" id="WP_114694989.1">
    <property type="nucleotide sequence ID" value="NZ_QQOH01000002.1"/>
</dbReference>
<evidence type="ECO:0000256" key="15">
    <source>
        <dbReference type="SAM" id="Phobius"/>
    </source>
</evidence>
<evidence type="ECO:0000313" key="18">
    <source>
        <dbReference type="Proteomes" id="UP000253769"/>
    </source>
</evidence>
<keyword evidence="5" id="KW-1003">Cell membrane</keyword>
<evidence type="ECO:0000256" key="10">
    <source>
        <dbReference type="ARBA" id="ARBA00022927"/>
    </source>
</evidence>
<sequence length="404" mass="44449">MAAFSFKALENSGRLRKGVIEGESARNVRNQLRAQGLKPVEVKPAVVKREDGLRWQIFKSYLTPTELTLFSRQLSTLIQAGMPLDDALIAVAQQSSKARAKGLVLQLRTRVREGFPLASALADYPKVFNDMYRAMVSAGEQAGFLGAVLEQLADYGEERQYTQQKLKMAMVYPIILVFVAVVVISLLMIFVVPELVGLFRHTDTELPVLTKLLIQCSDFLSTYWIYCLVLSVGVIVGLKLLFKRPSVLSRWHSVLLRLPLVADFVTAVESARFASTLSILVTSGVPLLDGLRIAGQVLGNRTLRDASAEVAKAVQEGASLHRALAQSNRFPPIMVHMVASGEQSGQLEVMLSRSSQNQERELEMKLGTLTSLFEPLMVLVMAVIVGAIVMAVLLPIIQMNDLVA</sequence>
<dbReference type="FunFam" id="1.20.81.30:FF:000001">
    <property type="entry name" value="Type II secretion system protein F"/>
    <property type="match status" value="2"/>
</dbReference>
<comment type="caution">
    <text evidence="17">The sequence shown here is derived from an EMBL/GenBank/DDBJ whole genome shotgun (WGS) entry which is preliminary data.</text>
</comment>
<dbReference type="Proteomes" id="UP000253769">
    <property type="component" value="Unassembled WGS sequence"/>
</dbReference>
<reference evidence="17 18" key="1">
    <citation type="submission" date="2018-07" db="EMBL/GenBank/DDBJ databases">
        <title>Motiliproteus coralliicola sp. nov., a bacterium isolated from Coral.</title>
        <authorList>
            <person name="Wang G."/>
        </authorList>
    </citation>
    <scope>NUCLEOTIDE SEQUENCE [LARGE SCALE GENOMIC DNA]</scope>
    <source>
        <strain evidence="17 18">C34</strain>
    </source>
</reference>
<evidence type="ECO:0000256" key="4">
    <source>
        <dbReference type="ARBA" id="ARBA00022448"/>
    </source>
</evidence>
<name>A0A369WMC4_9GAMM</name>
<evidence type="ECO:0000256" key="11">
    <source>
        <dbReference type="ARBA" id="ARBA00022989"/>
    </source>
</evidence>
<dbReference type="OrthoDB" id="9805682at2"/>
<keyword evidence="18" id="KW-1185">Reference proteome</keyword>
<dbReference type="Pfam" id="PF00482">
    <property type="entry name" value="T2SSF"/>
    <property type="match status" value="2"/>
</dbReference>
<keyword evidence="11 15" id="KW-1133">Transmembrane helix</keyword>
<dbReference type="PANTHER" id="PTHR30012:SF0">
    <property type="entry name" value="TYPE II SECRETION SYSTEM PROTEIN F-RELATED"/>
    <property type="match status" value="1"/>
</dbReference>
<gene>
    <name evidence="17" type="primary">gspF</name>
    <name evidence="17" type="ORF">DV711_07065</name>
</gene>
<feature type="transmembrane region" description="Helical" evidence="15">
    <location>
        <begin position="223"/>
        <end position="242"/>
    </location>
</feature>
<dbReference type="InterPro" id="IPR011850">
    <property type="entry name" value="T2SS_GspF"/>
</dbReference>
<dbReference type="GO" id="GO:0015627">
    <property type="term" value="C:type II protein secretion system complex"/>
    <property type="evidence" value="ECO:0007669"/>
    <property type="project" value="InterPro"/>
</dbReference>
<comment type="subcellular location">
    <subcellularLocation>
        <location evidence="2 14">Cell inner membrane</location>
        <topology evidence="2 14">Multi-pass membrane protein</topology>
    </subcellularLocation>
</comment>